<dbReference type="GO" id="GO:0031965">
    <property type="term" value="C:nuclear membrane"/>
    <property type="evidence" value="ECO:0007669"/>
    <property type="project" value="UniProtKB-SubCell"/>
</dbReference>
<gene>
    <name evidence="14" type="ORF">RI543_000419</name>
</gene>
<dbReference type="GO" id="GO:0008139">
    <property type="term" value="F:nuclear localization sequence binding"/>
    <property type="evidence" value="ECO:0007669"/>
    <property type="project" value="TreeGrafter"/>
</dbReference>
<feature type="region of interest" description="Disordered" evidence="12">
    <location>
        <begin position="1"/>
        <end position="37"/>
    </location>
</feature>
<keyword evidence="15" id="KW-1185">Reference proteome</keyword>
<proteinExistence type="inferred from homology"/>
<feature type="compositionally biased region" description="Polar residues" evidence="12">
    <location>
        <begin position="254"/>
        <end position="286"/>
    </location>
</feature>
<feature type="compositionally biased region" description="Low complexity" evidence="12">
    <location>
        <begin position="430"/>
        <end position="447"/>
    </location>
</feature>
<keyword evidence="11" id="KW-0539">Nucleus</keyword>
<dbReference type="Gene3D" id="3.30.1610.10">
    <property type="entry name" value="Peptidase S59, nucleoporin"/>
    <property type="match status" value="1"/>
</dbReference>
<comment type="caution">
    <text evidence="14">The sequence shown here is derived from an EMBL/GenBank/DDBJ whole genome shotgun (WGS) entry which is preliminary data.</text>
</comment>
<dbReference type="GO" id="GO:0044613">
    <property type="term" value="C:nuclear pore central transport channel"/>
    <property type="evidence" value="ECO:0007669"/>
    <property type="project" value="UniProtKB-ARBA"/>
</dbReference>
<comment type="subcellular location">
    <subcellularLocation>
        <location evidence="1">Nucleus membrane</location>
        <topology evidence="1">Peripheral membrane protein</topology>
        <orientation evidence="1">Cytoplasmic side</orientation>
    </subcellularLocation>
    <subcellularLocation>
        <location evidence="3">Nucleus membrane</location>
        <topology evidence="3">Peripheral membrane protein</topology>
        <orientation evidence="3">Nucleoplasmic side</orientation>
    </subcellularLocation>
    <subcellularLocation>
        <location evidence="2">Nucleus</location>
        <location evidence="2">Nuclear pore complex</location>
    </subcellularLocation>
</comment>
<evidence type="ECO:0000256" key="2">
    <source>
        <dbReference type="ARBA" id="ARBA00004567"/>
    </source>
</evidence>
<evidence type="ECO:0000256" key="4">
    <source>
        <dbReference type="ARBA" id="ARBA00008926"/>
    </source>
</evidence>
<dbReference type="Pfam" id="PF04096">
    <property type="entry name" value="Nucleoporin2"/>
    <property type="match status" value="1"/>
</dbReference>
<dbReference type="Gene3D" id="1.10.10.2360">
    <property type="match status" value="1"/>
</dbReference>
<dbReference type="GO" id="GO:0044614">
    <property type="term" value="C:nuclear pore cytoplasmic filaments"/>
    <property type="evidence" value="ECO:0007669"/>
    <property type="project" value="TreeGrafter"/>
</dbReference>
<dbReference type="InterPro" id="IPR007230">
    <property type="entry name" value="Nup98_auto-Pept-S59_dom"/>
</dbReference>
<dbReference type="GO" id="GO:0003723">
    <property type="term" value="F:RNA binding"/>
    <property type="evidence" value="ECO:0007669"/>
    <property type="project" value="TreeGrafter"/>
</dbReference>
<dbReference type="FunFam" id="3.30.1610.10:FF:000003">
    <property type="entry name" value="Nucleoporin SONB, putative"/>
    <property type="match status" value="1"/>
</dbReference>
<evidence type="ECO:0000256" key="12">
    <source>
        <dbReference type="SAM" id="MobiDB-lite"/>
    </source>
</evidence>
<evidence type="ECO:0000313" key="15">
    <source>
        <dbReference type="Proteomes" id="UP001306508"/>
    </source>
</evidence>
<feature type="region of interest" description="Disordered" evidence="12">
    <location>
        <begin position="216"/>
        <end position="400"/>
    </location>
</feature>
<dbReference type="InterPro" id="IPR025574">
    <property type="entry name" value="Nucleoporin_FG_rpt"/>
</dbReference>
<dbReference type="GO" id="GO:0034398">
    <property type="term" value="P:telomere tethering at nuclear periphery"/>
    <property type="evidence" value="ECO:0007669"/>
    <property type="project" value="TreeGrafter"/>
</dbReference>
<dbReference type="GO" id="GO:0017056">
    <property type="term" value="F:structural constituent of nuclear pore"/>
    <property type="evidence" value="ECO:0007669"/>
    <property type="project" value="InterPro"/>
</dbReference>
<keyword evidence="9" id="KW-0811">Translocation</keyword>
<evidence type="ECO:0000256" key="7">
    <source>
        <dbReference type="ARBA" id="ARBA00022816"/>
    </source>
</evidence>
<dbReference type="AlphaFoldDB" id="A0AAN7WQV7"/>
<reference evidence="15" key="1">
    <citation type="submission" date="2023-07" db="EMBL/GenBank/DDBJ databases">
        <title>A draft genome of Kazachstania heterogenica Y-27499.</title>
        <authorList>
            <person name="Donic C."/>
            <person name="Kralova J.S."/>
            <person name="Fidel L."/>
            <person name="Ben-Dor S."/>
            <person name="Jung S."/>
        </authorList>
    </citation>
    <scope>NUCLEOTIDE SEQUENCE [LARGE SCALE GENOMIC DNA]</scope>
    <source>
        <strain evidence="15">Y27499</strain>
    </source>
</reference>
<comment type="similarity">
    <text evidence="4">Belongs to the nucleoporin GLFG family.</text>
</comment>
<evidence type="ECO:0000256" key="5">
    <source>
        <dbReference type="ARBA" id="ARBA00022448"/>
    </source>
</evidence>
<evidence type="ECO:0000259" key="13">
    <source>
        <dbReference type="PROSITE" id="PS51434"/>
    </source>
</evidence>
<feature type="compositionally biased region" description="Low complexity" evidence="12">
    <location>
        <begin position="12"/>
        <end position="36"/>
    </location>
</feature>
<keyword evidence="6" id="KW-0677">Repeat</keyword>
<dbReference type="Pfam" id="PF13634">
    <property type="entry name" value="Nucleoporin_FG"/>
    <property type="match status" value="5"/>
</dbReference>
<evidence type="ECO:0000313" key="14">
    <source>
        <dbReference type="EMBL" id="KAK5782097.1"/>
    </source>
</evidence>
<evidence type="ECO:0000256" key="3">
    <source>
        <dbReference type="ARBA" id="ARBA00004620"/>
    </source>
</evidence>
<feature type="region of interest" description="Disordered" evidence="12">
    <location>
        <begin position="424"/>
        <end position="472"/>
    </location>
</feature>
<evidence type="ECO:0000256" key="9">
    <source>
        <dbReference type="ARBA" id="ARBA00023010"/>
    </source>
</evidence>
<dbReference type="InterPro" id="IPR036903">
    <property type="entry name" value="Nup98_auto-Pept-S59_dom_sf"/>
</dbReference>
<dbReference type="GO" id="GO:0000973">
    <property type="term" value="P:post-transcriptional tethering of RNA polymerase II gene DNA at nuclear periphery"/>
    <property type="evidence" value="ECO:0007669"/>
    <property type="project" value="TreeGrafter"/>
</dbReference>
<feature type="compositionally biased region" description="Low complexity" evidence="12">
    <location>
        <begin position="287"/>
        <end position="337"/>
    </location>
</feature>
<name>A0AAN7WQV7_9SACH</name>
<accession>A0AAN7WQV7</accession>
<keyword evidence="5" id="KW-0813">Transport</keyword>
<organism evidence="14 15">
    <name type="scientific">Arxiozyma heterogenica</name>
    <dbReference type="NCBI Taxonomy" id="278026"/>
    <lineage>
        <taxon>Eukaryota</taxon>
        <taxon>Fungi</taxon>
        <taxon>Dikarya</taxon>
        <taxon>Ascomycota</taxon>
        <taxon>Saccharomycotina</taxon>
        <taxon>Saccharomycetes</taxon>
        <taxon>Saccharomycetales</taxon>
        <taxon>Saccharomycetaceae</taxon>
        <taxon>Arxiozyma</taxon>
    </lineage>
</organism>
<feature type="compositionally biased region" description="Low complexity" evidence="12">
    <location>
        <begin position="354"/>
        <end position="373"/>
    </location>
</feature>
<sequence>MSSNPTFGNSVGNSLFSGNTSNNNTTNTGFGASTTNHSPFGMNNNAINNNGIGNSLFGGGGMSNNNNNTGSSIFGQPNNIMNSGSSLFGNNNNNSTNNQFGMIGGANSNNNLMGTGNGTAIKPFAPFLEKDPTTNTMNSFQSITFMPEYRNYSFEELRLQDYRANRRFPNSGTAATTTNQFGNTSTTSTATGGGLFGQQNSTGGLFGQQNNNINTGSGLFGQQNNNNNNMNSGGLFGQKPTGTTGGGLFGQQQNNSFNTTSRGLFGQNNNSSNNMSPFGNNQQISSGLFGQNNNSNTNSGGLFGQQQNPFGSNNNNTNTSGGLFGQQSNNNNNMNSGGLFGQKPISTTGGGLFGQQQSNVNSSSGGLFGQQSSTAGGFYGQQNNNNNNNTMSSGGLFGQKPMGATGGGLFGQSNMNNNNNNTNTGGGLFGQQNNNNMNNGGLFGQQQSSTTTGGLFGQSNVNNNTNSGAFNQLSNANSGGLFGQQNTATSGGLFGQSNATNTSTGGGLFGQQNNIQQPATGGLFGSKPLGSTSTSLFGNNTAQQQQQTGLTGGLFGAKPSTTSTGGLFGNINNNNNNNNSTLNAGGATGGLFGTSTLGGTNTVGSTTTNSLFGSKPATSFGSTTNSFNTSTSTSGLFGNKPTNTFNSGNAGAITGGLNGSNSTTLQTSNPSQSLQLQQLLPQLEQQKLYIRNNPYGTDELFSKLSNGSTLIEGNKADSMIINADLKMKASLATAYRMAPKTLFAVKDLKNTENESSIKTIAINSAKQRLSIANEAHNSSDSSMSKNIEDVILNADKLLFNPDRRSFKNLIINRKMMEEDKRTQHEEATRKAIEYKADSDEKEKNIVLEDIKETSAPDRIKEPDAIESPKSIKGEVDNMLKPKGCPNADFSWVDDSYYISPSMDTLSLMTLLQLKKVRNLVIGNKYFGFIEFLDPVDLSDIPLASLCGRLVRFEQKSCIIYPDASRKPEPGSGINVRARITCYNCYPVDKETRTPVKDKEHQLVKRHIRQLKEIPHTKFEHYDVSTGDYVFTVANAVL</sequence>
<dbReference type="EMBL" id="JAWIZZ010000015">
    <property type="protein sequence ID" value="KAK5782097.1"/>
    <property type="molecule type" value="Genomic_DNA"/>
</dbReference>
<evidence type="ECO:0000256" key="10">
    <source>
        <dbReference type="ARBA" id="ARBA00023132"/>
    </source>
</evidence>
<feature type="compositionally biased region" description="Polar residues" evidence="12">
    <location>
        <begin position="1"/>
        <end position="11"/>
    </location>
</feature>
<keyword evidence="10" id="KW-0906">Nuclear pore complex</keyword>
<evidence type="ECO:0000256" key="6">
    <source>
        <dbReference type="ARBA" id="ARBA00022737"/>
    </source>
</evidence>
<feature type="compositionally biased region" description="Polar residues" evidence="12">
    <location>
        <begin position="448"/>
        <end position="472"/>
    </location>
</feature>
<dbReference type="PANTHER" id="PTHR23198:SF30">
    <property type="entry name" value="NUCLEOPORIN NUP100_NSP100-RELATED"/>
    <property type="match status" value="1"/>
</dbReference>
<dbReference type="GO" id="GO:0006606">
    <property type="term" value="P:protein import into nucleus"/>
    <property type="evidence" value="ECO:0007669"/>
    <property type="project" value="UniProtKB-ARBA"/>
</dbReference>
<dbReference type="GO" id="GO:0006406">
    <property type="term" value="P:mRNA export from nucleus"/>
    <property type="evidence" value="ECO:0007669"/>
    <property type="project" value="UniProtKB-ARBA"/>
</dbReference>
<keyword evidence="8" id="KW-0653">Protein transport</keyword>
<dbReference type="PROSITE" id="PS51434">
    <property type="entry name" value="NUP_C"/>
    <property type="match status" value="1"/>
</dbReference>
<dbReference type="InterPro" id="IPR037665">
    <property type="entry name" value="Nucleoporin_S59-like"/>
</dbReference>
<evidence type="ECO:0000256" key="11">
    <source>
        <dbReference type="ARBA" id="ARBA00023242"/>
    </source>
</evidence>
<feature type="compositionally biased region" description="Low complexity" evidence="12">
    <location>
        <begin position="216"/>
        <end position="233"/>
    </location>
</feature>
<evidence type="ECO:0000256" key="8">
    <source>
        <dbReference type="ARBA" id="ARBA00022927"/>
    </source>
</evidence>
<dbReference type="FunFam" id="1.10.10.2360:FF:000001">
    <property type="entry name" value="Nuclear pore complex protein Nup98-Nup96"/>
    <property type="match status" value="1"/>
</dbReference>
<feature type="domain" description="Peptidase S59" evidence="13">
    <location>
        <begin position="893"/>
        <end position="1035"/>
    </location>
</feature>
<dbReference type="SUPFAM" id="SSF82215">
    <property type="entry name" value="C-terminal autoproteolytic domain of nucleoporin nup98"/>
    <property type="match status" value="1"/>
</dbReference>
<dbReference type="PANTHER" id="PTHR23198">
    <property type="entry name" value="NUCLEOPORIN"/>
    <property type="match status" value="1"/>
</dbReference>
<keyword evidence="7" id="KW-0509">mRNA transport</keyword>
<dbReference type="Proteomes" id="UP001306508">
    <property type="component" value="Unassembled WGS sequence"/>
</dbReference>
<protein>
    <recommendedName>
        <fullName evidence="13">Peptidase S59 domain-containing protein</fullName>
    </recommendedName>
</protein>
<evidence type="ECO:0000256" key="1">
    <source>
        <dbReference type="ARBA" id="ARBA00004335"/>
    </source>
</evidence>